<feature type="domain" description="Phasin" evidence="2">
    <location>
        <begin position="30"/>
        <end position="122"/>
    </location>
</feature>
<evidence type="ECO:0000259" key="2">
    <source>
        <dbReference type="Pfam" id="PF09361"/>
    </source>
</evidence>
<feature type="compositionally biased region" description="Polar residues" evidence="1">
    <location>
        <begin position="156"/>
        <end position="166"/>
    </location>
</feature>
<feature type="compositionally biased region" description="Basic and acidic residues" evidence="1">
    <location>
        <begin position="131"/>
        <end position="151"/>
    </location>
</feature>
<dbReference type="InterPro" id="IPR018968">
    <property type="entry name" value="Phasin"/>
</dbReference>
<name>A0A1I2WGV1_9HYPH</name>
<accession>A0A1I2WGV1</accession>
<dbReference type="Pfam" id="PF09361">
    <property type="entry name" value="Phasin_2"/>
    <property type="match status" value="1"/>
</dbReference>
<dbReference type="EMBL" id="FOPM01000023">
    <property type="protein sequence ID" value="SFH00478.1"/>
    <property type="molecule type" value="Genomic_DNA"/>
</dbReference>
<keyword evidence="4" id="KW-1185">Reference proteome</keyword>
<reference evidence="4" key="1">
    <citation type="submission" date="2016-10" db="EMBL/GenBank/DDBJ databases">
        <authorList>
            <person name="Varghese N."/>
            <person name="Submissions S."/>
        </authorList>
    </citation>
    <scope>NUCLEOTIDE SEQUENCE [LARGE SCALE GENOMIC DNA]</scope>
    <source>
        <strain evidence="4">Gh-105</strain>
    </source>
</reference>
<dbReference type="RefSeq" id="WP_091974308.1">
    <property type="nucleotide sequence ID" value="NZ_FOPM01000023.1"/>
</dbReference>
<dbReference type="Proteomes" id="UP000199229">
    <property type="component" value="Unassembled WGS sequence"/>
</dbReference>
<feature type="region of interest" description="Disordered" evidence="1">
    <location>
        <begin position="119"/>
        <end position="166"/>
    </location>
</feature>
<dbReference type="InterPro" id="IPR010234">
    <property type="entry name" value="Phasin_subfam-2"/>
</dbReference>
<dbReference type="OrthoDB" id="7856369at2"/>
<protein>
    <submittedName>
        <fullName evidence="3">Phasin</fullName>
    </submittedName>
</protein>
<organism evidence="3 4">
    <name type="scientific">Methylobacterium gossipiicola</name>
    <dbReference type="NCBI Taxonomy" id="582675"/>
    <lineage>
        <taxon>Bacteria</taxon>
        <taxon>Pseudomonadati</taxon>
        <taxon>Pseudomonadota</taxon>
        <taxon>Alphaproteobacteria</taxon>
        <taxon>Hyphomicrobiales</taxon>
        <taxon>Methylobacteriaceae</taxon>
        <taxon>Methylobacterium</taxon>
    </lineage>
</organism>
<dbReference type="STRING" id="582675.SAMN05192565_12311"/>
<evidence type="ECO:0000313" key="4">
    <source>
        <dbReference type="Proteomes" id="UP000199229"/>
    </source>
</evidence>
<gene>
    <name evidence="3" type="ORF">SAMN05192565_12311</name>
</gene>
<dbReference type="NCBIfam" id="TIGR01985">
    <property type="entry name" value="phasin_2"/>
    <property type="match status" value="1"/>
</dbReference>
<evidence type="ECO:0000256" key="1">
    <source>
        <dbReference type="SAM" id="MobiDB-lite"/>
    </source>
</evidence>
<sequence length="166" mass="17995">MTSTPNYEVPAEMRDFAEKSVDQARKAFDSFISAARRTADTVQGSAETARTSAQDVSARGFEFAEQNVTAAFDLAQKLVRSRDLQEAMQHQAEFVRSQFAAIQAQAKEFGGLAQTAMQQSAEKAKGVMQESAEHARKAMEQGAEAARKAGAETEQALRNATNTNGN</sequence>
<evidence type="ECO:0000313" key="3">
    <source>
        <dbReference type="EMBL" id="SFH00478.1"/>
    </source>
</evidence>
<proteinExistence type="predicted"/>
<dbReference type="AlphaFoldDB" id="A0A1I2WGV1"/>